<keyword evidence="3" id="KW-0560">Oxidoreductase</keyword>
<proteinExistence type="inferred from homology"/>
<dbReference type="EMBL" id="SPUK01000028">
    <property type="protein sequence ID" value="TQV90378.1"/>
    <property type="molecule type" value="Genomic_DNA"/>
</dbReference>
<evidence type="ECO:0000313" key="4">
    <source>
        <dbReference type="EMBL" id="TQV90378.1"/>
    </source>
</evidence>
<dbReference type="PRINTS" id="PR00081">
    <property type="entry name" value="GDHRDH"/>
</dbReference>
<dbReference type="GO" id="GO:0016491">
    <property type="term" value="F:oxidoreductase activity"/>
    <property type="evidence" value="ECO:0007669"/>
    <property type="project" value="UniProtKB-KW"/>
</dbReference>
<comment type="caution">
    <text evidence="4">The sequence shown here is derived from an EMBL/GenBank/DDBJ whole genome shotgun (WGS) entry which is preliminary data.</text>
</comment>
<protein>
    <submittedName>
        <fullName evidence="4">Short-chain dehydrogenase/reductase SDR</fullName>
    </submittedName>
</protein>
<dbReference type="STRING" id="43265.A0A545ULN4"/>
<accession>A0A545ULN4</accession>
<dbReference type="Gene3D" id="3.40.50.720">
    <property type="entry name" value="NAD(P)-binding Rossmann-like Domain"/>
    <property type="match status" value="1"/>
</dbReference>
<dbReference type="PANTHER" id="PTHR24320:SF252">
    <property type="entry name" value="DEHYDROGENASE_REDUCTASE FAMILY PROTEIN, PUTATIVE (AFU_ORTHOLOGUE AFUA_3G08550)-RELATED"/>
    <property type="match status" value="1"/>
</dbReference>
<evidence type="ECO:0000256" key="2">
    <source>
        <dbReference type="ARBA" id="ARBA00022857"/>
    </source>
</evidence>
<name>A0A545ULN4_9HYPO</name>
<dbReference type="PANTHER" id="PTHR24320">
    <property type="entry name" value="RETINOL DEHYDROGENASE"/>
    <property type="match status" value="1"/>
</dbReference>
<evidence type="ECO:0000313" key="5">
    <source>
        <dbReference type="Proteomes" id="UP000315783"/>
    </source>
</evidence>
<keyword evidence="2" id="KW-0521">NADP</keyword>
<dbReference type="AlphaFoldDB" id="A0A545ULN4"/>
<dbReference type="Proteomes" id="UP000315783">
    <property type="component" value="Unassembled WGS sequence"/>
</dbReference>
<sequence>MGSFTGFLYRQLTSKPKPLAASVRLDGQTALITGANAGLGLDASKELAAHGLKHLIITARNAAKGEAAKSEILKAAPSVEVEVWPLDYDSFQSISDFGKRIADVSRLDIAILNAGVKFVDRVMSKTGHEAHIQVNHLGTALVSTYVLEPLDRTAKSIAKPTRLTIVSSENHFWAKFREQGAPNILEALDANEECFKGKDKSNIERYSTSKLLNVFWMRELNARATKLKLDIVINTVNPGFCDSSLHRSDESARSAVKLIAWTSAQGASVITDAATRHDAHHGAYLSDQQVKKASPFVLSQKGGELQRKLWNETVALLRKEAPPAEMLEALDRQEIEAN</sequence>
<dbReference type="InterPro" id="IPR002347">
    <property type="entry name" value="SDR_fam"/>
</dbReference>
<reference evidence="4 5" key="1">
    <citation type="journal article" date="2019" name="Appl. Microbiol. Biotechnol.">
        <title>Genome sequence of Isaria javanica and comparative genome analysis insights into family S53 peptidase evolution in fungal entomopathogens.</title>
        <authorList>
            <person name="Lin R."/>
            <person name="Zhang X."/>
            <person name="Xin B."/>
            <person name="Zou M."/>
            <person name="Gao Y."/>
            <person name="Qin F."/>
            <person name="Hu Q."/>
            <person name="Xie B."/>
            <person name="Cheng X."/>
        </authorList>
    </citation>
    <scope>NUCLEOTIDE SEQUENCE [LARGE SCALE GENOMIC DNA]</scope>
    <source>
        <strain evidence="4 5">IJ1G</strain>
    </source>
</reference>
<dbReference type="OrthoDB" id="191139at2759"/>
<organism evidence="4 5">
    <name type="scientific">Cordyceps javanica</name>
    <dbReference type="NCBI Taxonomy" id="43265"/>
    <lineage>
        <taxon>Eukaryota</taxon>
        <taxon>Fungi</taxon>
        <taxon>Dikarya</taxon>
        <taxon>Ascomycota</taxon>
        <taxon>Pezizomycotina</taxon>
        <taxon>Sordariomycetes</taxon>
        <taxon>Hypocreomycetidae</taxon>
        <taxon>Hypocreales</taxon>
        <taxon>Cordycipitaceae</taxon>
        <taxon>Cordyceps</taxon>
    </lineage>
</organism>
<dbReference type="Pfam" id="PF00106">
    <property type="entry name" value="adh_short"/>
    <property type="match status" value="1"/>
</dbReference>
<gene>
    <name evidence="4" type="ORF">IF1G_11014</name>
</gene>
<keyword evidence="5" id="KW-1185">Reference proteome</keyword>
<comment type="similarity">
    <text evidence="1">Belongs to the short-chain dehydrogenases/reductases (SDR) family.</text>
</comment>
<dbReference type="InterPro" id="IPR036291">
    <property type="entry name" value="NAD(P)-bd_dom_sf"/>
</dbReference>
<evidence type="ECO:0000256" key="3">
    <source>
        <dbReference type="ARBA" id="ARBA00023002"/>
    </source>
</evidence>
<evidence type="ECO:0000256" key="1">
    <source>
        <dbReference type="ARBA" id="ARBA00006484"/>
    </source>
</evidence>
<dbReference type="SUPFAM" id="SSF51735">
    <property type="entry name" value="NAD(P)-binding Rossmann-fold domains"/>
    <property type="match status" value="1"/>
</dbReference>